<keyword evidence="11" id="KW-1185">Reference proteome</keyword>
<dbReference type="GO" id="GO:0000062">
    <property type="term" value="F:fatty-acyl-CoA binding"/>
    <property type="evidence" value="ECO:0007669"/>
    <property type="project" value="InterPro"/>
</dbReference>
<reference evidence="10" key="1">
    <citation type="submission" date="2025-08" db="UniProtKB">
        <authorList>
            <consortium name="Ensembl"/>
        </authorList>
    </citation>
    <scope>IDENTIFICATION</scope>
</reference>
<keyword evidence="5 7" id="KW-0040">ANK repeat</keyword>
<keyword evidence="3" id="KW-0963">Cytoplasm</keyword>
<dbReference type="PANTHER" id="PTHR24119">
    <property type="entry name" value="ACYL-COA-BINDING DOMAIN-CONTAINING PROTEIN 6"/>
    <property type="match status" value="1"/>
</dbReference>
<proteinExistence type="predicted"/>
<evidence type="ECO:0000256" key="6">
    <source>
        <dbReference type="ARBA" id="ARBA00023121"/>
    </source>
</evidence>
<dbReference type="Pfam" id="PF00887">
    <property type="entry name" value="ACBP"/>
    <property type="match status" value="1"/>
</dbReference>
<dbReference type="PRINTS" id="PR00689">
    <property type="entry name" value="ACOABINDINGP"/>
</dbReference>
<dbReference type="AlphaFoldDB" id="A0A8B9I9T3"/>
<dbReference type="InterPro" id="IPR014352">
    <property type="entry name" value="FERM/acyl-CoA-bd_prot_sf"/>
</dbReference>
<dbReference type="PROSITE" id="PS50297">
    <property type="entry name" value="ANK_REP_REGION"/>
    <property type="match status" value="1"/>
</dbReference>
<dbReference type="FunFam" id="1.20.80.10:FF:000022">
    <property type="entry name" value="acyl-CoA-binding domain-containing protein 6 isoform X1"/>
    <property type="match status" value="1"/>
</dbReference>
<reference evidence="10" key="2">
    <citation type="submission" date="2025-09" db="UniProtKB">
        <authorList>
            <consortium name="Ensembl"/>
        </authorList>
    </citation>
    <scope>IDENTIFICATION</scope>
</reference>
<gene>
    <name evidence="10" type="primary">ACBD6</name>
</gene>
<feature type="region of interest" description="Disordered" evidence="8">
    <location>
        <begin position="1"/>
        <end position="30"/>
    </location>
</feature>
<dbReference type="InterPro" id="IPR035984">
    <property type="entry name" value="Acyl-CoA-binding_sf"/>
</dbReference>
<dbReference type="GO" id="GO:0005737">
    <property type="term" value="C:cytoplasm"/>
    <property type="evidence" value="ECO:0007669"/>
    <property type="project" value="UniProtKB-SubCell"/>
</dbReference>
<dbReference type="Pfam" id="PF12796">
    <property type="entry name" value="Ank_2"/>
    <property type="match status" value="1"/>
</dbReference>
<dbReference type="PROSITE" id="PS51228">
    <property type="entry name" value="ACB_2"/>
    <property type="match status" value="1"/>
</dbReference>
<evidence type="ECO:0000313" key="10">
    <source>
        <dbReference type="Ensembl" id="ENSABRP00000020162.1"/>
    </source>
</evidence>
<feature type="compositionally biased region" description="Gly residues" evidence="8">
    <location>
        <begin position="9"/>
        <end position="24"/>
    </location>
</feature>
<dbReference type="SMART" id="SM00248">
    <property type="entry name" value="ANK"/>
    <property type="match status" value="1"/>
</dbReference>
<feature type="domain" description="ACB" evidence="9">
    <location>
        <begin position="30"/>
        <end position="115"/>
    </location>
</feature>
<evidence type="ECO:0000313" key="11">
    <source>
        <dbReference type="Proteomes" id="UP000694426"/>
    </source>
</evidence>
<evidence type="ECO:0000256" key="4">
    <source>
        <dbReference type="ARBA" id="ARBA00022737"/>
    </source>
</evidence>
<dbReference type="InterPro" id="IPR000582">
    <property type="entry name" value="Acyl-CoA-binding_protein"/>
</dbReference>
<comment type="subcellular location">
    <subcellularLocation>
        <location evidence="1">Cytoplasm</location>
    </subcellularLocation>
</comment>
<evidence type="ECO:0000256" key="7">
    <source>
        <dbReference type="PROSITE-ProRule" id="PRU00023"/>
    </source>
</evidence>
<evidence type="ECO:0000256" key="1">
    <source>
        <dbReference type="ARBA" id="ARBA00004496"/>
    </source>
</evidence>
<dbReference type="SUPFAM" id="SSF47027">
    <property type="entry name" value="Acyl-CoA binding protein"/>
    <property type="match status" value="1"/>
</dbReference>
<dbReference type="InterPro" id="IPR036770">
    <property type="entry name" value="Ankyrin_rpt-contain_sf"/>
</dbReference>
<sequence length="229" mass="24961">MASPSVAAGSGGEGSSGSGSGGAEPPGRHLPALFEQAAERLPGLLGAASKEQLLYLYARYKQVKFGACNTPKPSFFDFEGKQKWEAWKALGDTSPHQAMQEYVATVKKLDPSWNPQTTEKRGKESKTAFGGPVVSSLYQEETIREEDKNIFDYCRENNIDYVTKAIRSKKVDVNVADEEGRALLHWACDRGHKELVSVLLQHAADVNSQAGFRGLVHSMYASQPLVAGK</sequence>
<evidence type="ECO:0000256" key="3">
    <source>
        <dbReference type="ARBA" id="ARBA00022490"/>
    </source>
</evidence>
<dbReference type="PANTHER" id="PTHR24119:SF0">
    <property type="entry name" value="ACYL-COA-BINDING DOMAIN-CONTAINING PROTEIN 6"/>
    <property type="match status" value="1"/>
</dbReference>
<dbReference type="SUPFAM" id="SSF48403">
    <property type="entry name" value="Ankyrin repeat"/>
    <property type="match status" value="1"/>
</dbReference>
<dbReference type="InterPro" id="IPR002110">
    <property type="entry name" value="Ankyrin_rpt"/>
</dbReference>
<dbReference type="PROSITE" id="PS50088">
    <property type="entry name" value="ANK_REPEAT"/>
    <property type="match status" value="1"/>
</dbReference>
<feature type="repeat" description="ANK" evidence="7">
    <location>
        <begin position="179"/>
        <end position="211"/>
    </location>
</feature>
<evidence type="ECO:0000256" key="2">
    <source>
        <dbReference type="ARBA" id="ARBA00018419"/>
    </source>
</evidence>
<evidence type="ECO:0000259" key="9">
    <source>
        <dbReference type="PROSITE" id="PS51228"/>
    </source>
</evidence>
<dbReference type="Gene3D" id="1.20.80.10">
    <property type="match status" value="1"/>
</dbReference>
<keyword evidence="6" id="KW-0446">Lipid-binding</keyword>
<keyword evidence="4" id="KW-0677">Repeat</keyword>
<dbReference type="Gene3D" id="1.25.40.20">
    <property type="entry name" value="Ankyrin repeat-containing domain"/>
    <property type="match status" value="1"/>
</dbReference>
<dbReference type="GeneTree" id="ENSGT00940000157458"/>
<evidence type="ECO:0000256" key="8">
    <source>
        <dbReference type="SAM" id="MobiDB-lite"/>
    </source>
</evidence>
<evidence type="ECO:0000256" key="5">
    <source>
        <dbReference type="ARBA" id="ARBA00023043"/>
    </source>
</evidence>
<organism evidence="10 11">
    <name type="scientific">Anser brachyrhynchus</name>
    <name type="common">Pink-footed goose</name>
    <dbReference type="NCBI Taxonomy" id="132585"/>
    <lineage>
        <taxon>Eukaryota</taxon>
        <taxon>Metazoa</taxon>
        <taxon>Chordata</taxon>
        <taxon>Craniata</taxon>
        <taxon>Vertebrata</taxon>
        <taxon>Euteleostomi</taxon>
        <taxon>Archelosauria</taxon>
        <taxon>Archosauria</taxon>
        <taxon>Dinosauria</taxon>
        <taxon>Saurischia</taxon>
        <taxon>Theropoda</taxon>
        <taxon>Coelurosauria</taxon>
        <taxon>Aves</taxon>
        <taxon>Neognathae</taxon>
        <taxon>Galloanserae</taxon>
        <taxon>Anseriformes</taxon>
        <taxon>Anatidae</taxon>
        <taxon>Anserinae</taxon>
        <taxon>Anser</taxon>
    </lineage>
</organism>
<name>A0A8B9I9T3_9AVES</name>
<dbReference type="Ensembl" id="ENSABRT00000028399.1">
    <property type="protein sequence ID" value="ENSABRP00000020162.1"/>
    <property type="gene ID" value="ENSABRG00000017203.1"/>
</dbReference>
<protein>
    <recommendedName>
        <fullName evidence="2">Acyl-CoA-binding domain-containing protein 6</fullName>
    </recommendedName>
</protein>
<accession>A0A8B9I9T3</accession>
<dbReference type="Proteomes" id="UP000694426">
    <property type="component" value="Unplaced"/>
</dbReference>